<dbReference type="InterPro" id="IPR003805">
    <property type="entry name" value="CobS"/>
</dbReference>
<dbReference type="STRING" id="997296.PB1_06017"/>
<dbReference type="GO" id="GO:0008818">
    <property type="term" value="F:cobalamin 5'-phosphate synthase activity"/>
    <property type="evidence" value="ECO:0007669"/>
    <property type="project" value="UniProtKB-UniRule"/>
</dbReference>
<dbReference type="EMBL" id="AFEU01000002">
    <property type="protein sequence ID" value="EIJ79897.1"/>
    <property type="molecule type" value="Genomic_DNA"/>
</dbReference>
<evidence type="ECO:0000256" key="2">
    <source>
        <dbReference type="ARBA" id="ARBA00004651"/>
    </source>
</evidence>
<evidence type="ECO:0000256" key="11">
    <source>
        <dbReference type="ARBA" id="ARBA00022842"/>
    </source>
</evidence>
<dbReference type="PANTHER" id="PTHR34148:SF1">
    <property type="entry name" value="ADENOSYLCOBINAMIDE-GDP RIBAZOLETRANSFERASE"/>
    <property type="match status" value="1"/>
</dbReference>
<reference evidence="20 21" key="1">
    <citation type="journal article" date="2012" name="Appl. Environ. Microbiol.">
        <title>Genome Sequence of Thermotolerant Bacillus methanolicus: Features and Regulation Related to Methylotrophy and Production of L-Lysine and L-Glutamate from Methanol.</title>
        <authorList>
            <person name="Heggeset T.M."/>
            <person name="Krog A."/>
            <person name="Balzer S."/>
            <person name="Wentzel A."/>
            <person name="Ellingsen T.E."/>
            <person name="Brautaset T."/>
        </authorList>
    </citation>
    <scope>NUCLEOTIDE SEQUENCE [LARGE SCALE GENOMIC DNA]</scope>
    <source>
        <strain evidence="20 21">PB1</strain>
    </source>
</reference>
<evidence type="ECO:0000256" key="1">
    <source>
        <dbReference type="ARBA" id="ARBA00001946"/>
    </source>
</evidence>
<comment type="pathway">
    <text evidence="3 19">Cofactor biosynthesis; adenosylcobalamin biosynthesis; adenosylcobalamin from cob(II)yrinate a,c-diamide: step 7/7.</text>
</comment>
<dbReference type="Pfam" id="PF02654">
    <property type="entry name" value="CobS"/>
    <property type="match status" value="1"/>
</dbReference>
<evidence type="ECO:0000256" key="5">
    <source>
        <dbReference type="ARBA" id="ARBA00013200"/>
    </source>
</evidence>
<comment type="cofactor">
    <cofactor evidence="1 19">
        <name>Mg(2+)</name>
        <dbReference type="ChEBI" id="CHEBI:18420"/>
    </cofactor>
</comment>
<keyword evidence="12 19" id="KW-1133">Transmembrane helix</keyword>
<keyword evidence="10 19" id="KW-0812">Transmembrane</keyword>
<keyword evidence="7 19" id="KW-1003">Cell membrane</keyword>
<dbReference type="eggNOG" id="COG0368">
    <property type="taxonomic scope" value="Bacteria"/>
</dbReference>
<evidence type="ECO:0000256" key="8">
    <source>
        <dbReference type="ARBA" id="ARBA00022573"/>
    </source>
</evidence>
<sequence>MIKGFLINLQFFTSVPVPLKLPMNKSHLKKAIQTFPLLGIFQGFVFSLVLYFLQHNTPFSDLAVAFFLWLMTIILTGGIHLDGWMDASDAYFSFRDREKRLEIMKDPRTGAFGVISVIILLSSRFLFIYEITVQANLFSFYLMMFIPFLGKSAMGYFFTGLPSARKEGMAFFFRQAADVRSLWIYPLYLLFFFGLAFLVNIKLFLFSAVMFFSAVVAVIFLKYKIMKWFGGVTGDVLGSAVEGVELLLWAILWLLHYFAMA</sequence>
<comment type="subcellular location">
    <subcellularLocation>
        <location evidence="2 19">Cell membrane</location>
        <topology evidence="2 19">Multi-pass membrane protein</topology>
    </subcellularLocation>
</comment>
<evidence type="ECO:0000256" key="13">
    <source>
        <dbReference type="ARBA" id="ARBA00023136"/>
    </source>
</evidence>
<feature type="transmembrane region" description="Helical" evidence="19">
    <location>
        <begin position="66"/>
        <end position="87"/>
    </location>
</feature>
<name>I3E076_BACMT</name>
<evidence type="ECO:0000256" key="10">
    <source>
        <dbReference type="ARBA" id="ARBA00022692"/>
    </source>
</evidence>
<dbReference type="EC" id="2.7.8.26" evidence="5 19"/>
<evidence type="ECO:0000256" key="18">
    <source>
        <dbReference type="ARBA" id="ARBA00049504"/>
    </source>
</evidence>
<dbReference type="OrthoDB" id="9794626at2"/>
<feature type="transmembrane region" description="Helical" evidence="19">
    <location>
        <begin position="235"/>
        <end position="259"/>
    </location>
</feature>
<comment type="catalytic activity">
    <reaction evidence="18 19">
        <text>alpha-ribazole 5'-phosphate + adenosylcob(III)inamide-GDP = adenosylcob(III)alamin 5'-phosphate + GMP + H(+)</text>
        <dbReference type="Rhea" id="RHEA:23560"/>
        <dbReference type="ChEBI" id="CHEBI:15378"/>
        <dbReference type="ChEBI" id="CHEBI:57918"/>
        <dbReference type="ChEBI" id="CHEBI:58115"/>
        <dbReference type="ChEBI" id="CHEBI:60487"/>
        <dbReference type="ChEBI" id="CHEBI:60493"/>
        <dbReference type="EC" id="2.7.8.26"/>
    </reaction>
</comment>
<evidence type="ECO:0000313" key="20">
    <source>
        <dbReference type="EMBL" id="EIJ79897.1"/>
    </source>
</evidence>
<dbReference type="PANTHER" id="PTHR34148">
    <property type="entry name" value="ADENOSYLCOBINAMIDE-GDP RIBAZOLETRANSFERASE"/>
    <property type="match status" value="1"/>
</dbReference>
<evidence type="ECO:0000313" key="21">
    <source>
        <dbReference type="Proteomes" id="UP000010523"/>
    </source>
</evidence>
<evidence type="ECO:0000256" key="17">
    <source>
        <dbReference type="ARBA" id="ARBA00048623"/>
    </source>
</evidence>
<keyword evidence="21" id="KW-1185">Reference proteome</keyword>
<dbReference type="AlphaFoldDB" id="I3E076"/>
<dbReference type="GO" id="GO:0051073">
    <property type="term" value="F:adenosylcobinamide-GDP ribazoletransferase activity"/>
    <property type="evidence" value="ECO:0007669"/>
    <property type="project" value="UniProtKB-UniRule"/>
</dbReference>
<accession>I3E076</accession>
<evidence type="ECO:0000256" key="4">
    <source>
        <dbReference type="ARBA" id="ARBA00010561"/>
    </source>
</evidence>
<evidence type="ECO:0000256" key="9">
    <source>
        <dbReference type="ARBA" id="ARBA00022679"/>
    </source>
</evidence>
<protein>
    <recommendedName>
        <fullName evidence="6 19">Adenosylcobinamide-GDP ribazoletransferase</fullName>
        <ecNumber evidence="5 19">2.7.8.26</ecNumber>
    </recommendedName>
    <alternativeName>
        <fullName evidence="16 19">Cobalamin synthase</fullName>
    </alternativeName>
    <alternativeName>
        <fullName evidence="15 19">Cobalamin-5'-phosphate synthase</fullName>
    </alternativeName>
</protein>
<proteinExistence type="inferred from homology"/>
<evidence type="ECO:0000256" key="3">
    <source>
        <dbReference type="ARBA" id="ARBA00004663"/>
    </source>
</evidence>
<comment type="function">
    <text evidence="14 19">Joins adenosylcobinamide-GDP and alpha-ribazole to generate adenosylcobalamin (Ado-cobalamin). Also synthesizes adenosylcobalamin 5'-phosphate from adenosylcobinamide-GDP and alpha-ribazole 5'-phosphate.</text>
</comment>
<dbReference type="GO" id="GO:0005886">
    <property type="term" value="C:plasma membrane"/>
    <property type="evidence" value="ECO:0007669"/>
    <property type="project" value="UniProtKB-SubCell"/>
</dbReference>
<keyword evidence="11 19" id="KW-0460">Magnesium</keyword>
<feature type="transmembrane region" description="Helical" evidence="19">
    <location>
        <begin position="140"/>
        <end position="161"/>
    </location>
</feature>
<feature type="transmembrane region" description="Helical" evidence="19">
    <location>
        <begin position="182"/>
        <end position="199"/>
    </location>
</feature>
<evidence type="ECO:0000256" key="12">
    <source>
        <dbReference type="ARBA" id="ARBA00022989"/>
    </source>
</evidence>
<dbReference type="RefSeq" id="WP_003351291.1">
    <property type="nucleotide sequence ID" value="NZ_AFEU01000002.1"/>
</dbReference>
<evidence type="ECO:0000256" key="6">
    <source>
        <dbReference type="ARBA" id="ARBA00015850"/>
    </source>
</evidence>
<comment type="catalytic activity">
    <reaction evidence="17 19">
        <text>alpha-ribazole + adenosylcob(III)inamide-GDP = adenosylcob(III)alamin + GMP + H(+)</text>
        <dbReference type="Rhea" id="RHEA:16049"/>
        <dbReference type="ChEBI" id="CHEBI:10329"/>
        <dbReference type="ChEBI" id="CHEBI:15378"/>
        <dbReference type="ChEBI" id="CHEBI:18408"/>
        <dbReference type="ChEBI" id="CHEBI:58115"/>
        <dbReference type="ChEBI" id="CHEBI:60487"/>
        <dbReference type="EC" id="2.7.8.26"/>
    </reaction>
</comment>
<feature type="transmembrane region" description="Helical" evidence="19">
    <location>
        <begin position="205"/>
        <end position="223"/>
    </location>
</feature>
<evidence type="ECO:0000256" key="14">
    <source>
        <dbReference type="ARBA" id="ARBA00025228"/>
    </source>
</evidence>
<evidence type="ECO:0000256" key="15">
    <source>
        <dbReference type="ARBA" id="ARBA00032605"/>
    </source>
</evidence>
<dbReference type="GO" id="GO:0009236">
    <property type="term" value="P:cobalamin biosynthetic process"/>
    <property type="evidence" value="ECO:0007669"/>
    <property type="project" value="UniProtKB-UniRule"/>
</dbReference>
<keyword evidence="9 19" id="KW-0808">Transferase</keyword>
<gene>
    <name evidence="19" type="primary">cobS</name>
    <name evidence="20" type="ORF">PB1_06017</name>
</gene>
<comment type="similarity">
    <text evidence="4 19">Belongs to the CobS family.</text>
</comment>
<dbReference type="NCBIfam" id="TIGR00317">
    <property type="entry name" value="cobS"/>
    <property type="match status" value="1"/>
</dbReference>
<feature type="transmembrane region" description="Helical" evidence="19">
    <location>
        <begin position="108"/>
        <end position="128"/>
    </location>
</feature>
<keyword evidence="13 19" id="KW-0472">Membrane</keyword>
<evidence type="ECO:0000256" key="7">
    <source>
        <dbReference type="ARBA" id="ARBA00022475"/>
    </source>
</evidence>
<dbReference type="Proteomes" id="UP000010523">
    <property type="component" value="Unassembled WGS sequence"/>
</dbReference>
<comment type="caution">
    <text evidence="20">The sequence shown here is derived from an EMBL/GenBank/DDBJ whole genome shotgun (WGS) entry which is preliminary data.</text>
</comment>
<dbReference type="HAMAP" id="MF_00719">
    <property type="entry name" value="CobS"/>
    <property type="match status" value="1"/>
</dbReference>
<keyword evidence="8 19" id="KW-0169">Cobalamin biosynthesis</keyword>
<evidence type="ECO:0000256" key="16">
    <source>
        <dbReference type="ARBA" id="ARBA00032853"/>
    </source>
</evidence>
<dbReference type="PATRIC" id="fig|997296.3.peg.1284"/>
<organism evidence="20 21">
    <name type="scientific">Bacillus methanolicus PB1</name>
    <dbReference type="NCBI Taxonomy" id="997296"/>
    <lineage>
        <taxon>Bacteria</taxon>
        <taxon>Bacillati</taxon>
        <taxon>Bacillota</taxon>
        <taxon>Bacilli</taxon>
        <taxon>Bacillales</taxon>
        <taxon>Bacillaceae</taxon>
        <taxon>Bacillus</taxon>
    </lineage>
</organism>
<dbReference type="UniPathway" id="UPA00148">
    <property type="reaction ID" value="UER00238"/>
</dbReference>
<evidence type="ECO:0000256" key="19">
    <source>
        <dbReference type="HAMAP-Rule" id="MF_00719"/>
    </source>
</evidence>
<feature type="transmembrane region" description="Helical" evidence="19">
    <location>
        <begin position="35"/>
        <end position="54"/>
    </location>
</feature>